<protein>
    <submittedName>
        <fullName evidence="2">Helix-turn-helix domain-containing protein</fullName>
    </submittedName>
</protein>
<dbReference type="SMART" id="SM00530">
    <property type="entry name" value="HTH_XRE"/>
    <property type="match status" value="1"/>
</dbReference>
<dbReference type="CDD" id="cd00093">
    <property type="entry name" value="HTH_XRE"/>
    <property type="match status" value="1"/>
</dbReference>
<name>A0ABT2SGX3_9FIRM</name>
<proteinExistence type="predicted"/>
<dbReference type="EMBL" id="JAOQKE010000001">
    <property type="protein sequence ID" value="MCU6723759.1"/>
    <property type="molecule type" value="Genomic_DNA"/>
</dbReference>
<reference evidence="2 3" key="1">
    <citation type="journal article" date="2021" name="ISME Commun">
        <title>Automated analysis of genomic sequences facilitates high-throughput and comprehensive description of bacteria.</title>
        <authorList>
            <person name="Hitch T.C.A."/>
        </authorList>
    </citation>
    <scope>NUCLEOTIDE SEQUENCE [LARGE SCALE GENOMIC DNA]</scope>
    <source>
        <strain evidence="2 3">Sanger_29</strain>
    </source>
</reference>
<evidence type="ECO:0000313" key="2">
    <source>
        <dbReference type="EMBL" id="MCU6723759.1"/>
    </source>
</evidence>
<organism evidence="2 3">
    <name type="scientific">Muricoprocola aceti</name>
    <dbReference type="NCBI Taxonomy" id="2981772"/>
    <lineage>
        <taxon>Bacteria</taxon>
        <taxon>Bacillati</taxon>
        <taxon>Bacillota</taxon>
        <taxon>Clostridia</taxon>
        <taxon>Lachnospirales</taxon>
        <taxon>Lachnospiraceae</taxon>
        <taxon>Muricoprocola</taxon>
    </lineage>
</organism>
<dbReference type="InterPro" id="IPR001387">
    <property type="entry name" value="Cro/C1-type_HTH"/>
</dbReference>
<dbReference type="RefSeq" id="WP_262652905.1">
    <property type="nucleotide sequence ID" value="NZ_JAOQKE010000001.1"/>
</dbReference>
<evidence type="ECO:0000313" key="3">
    <source>
        <dbReference type="Proteomes" id="UP001652338"/>
    </source>
</evidence>
<gene>
    <name evidence="2" type="ORF">OCV47_00045</name>
</gene>
<dbReference type="SUPFAM" id="SSF47413">
    <property type="entry name" value="lambda repressor-like DNA-binding domains"/>
    <property type="match status" value="1"/>
</dbReference>
<dbReference type="InterPro" id="IPR010982">
    <property type="entry name" value="Lambda_DNA-bd_dom_sf"/>
</dbReference>
<feature type="domain" description="HTH cro/C1-type" evidence="1">
    <location>
        <begin position="7"/>
        <end position="62"/>
    </location>
</feature>
<sequence>MSFSDEIKRIRERSFFTQEAFAKELNVAFSTVNRWECGKARPNLTAMKSIKAFCDRNNIEYSNVEEAWLNYKTEVKKHD</sequence>
<comment type="caution">
    <text evidence="2">The sequence shown here is derived from an EMBL/GenBank/DDBJ whole genome shotgun (WGS) entry which is preliminary data.</text>
</comment>
<dbReference type="Gene3D" id="1.10.260.40">
    <property type="entry name" value="lambda repressor-like DNA-binding domains"/>
    <property type="match status" value="1"/>
</dbReference>
<keyword evidence="3" id="KW-1185">Reference proteome</keyword>
<accession>A0ABT2SGX3</accession>
<evidence type="ECO:0000259" key="1">
    <source>
        <dbReference type="PROSITE" id="PS50943"/>
    </source>
</evidence>
<dbReference type="Proteomes" id="UP001652338">
    <property type="component" value="Unassembled WGS sequence"/>
</dbReference>
<dbReference type="Pfam" id="PF01381">
    <property type="entry name" value="HTH_3"/>
    <property type="match status" value="1"/>
</dbReference>
<dbReference type="PROSITE" id="PS50943">
    <property type="entry name" value="HTH_CROC1"/>
    <property type="match status" value="1"/>
</dbReference>